<proteinExistence type="inferred from homology"/>
<dbReference type="GO" id="GO:0006412">
    <property type="term" value="P:translation"/>
    <property type="evidence" value="ECO:0007669"/>
    <property type="project" value="UniProtKB-UniRule"/>
</dbReference>
<keyword evidence="4 8" id="KW-0694">RNA-binding</keyword>
<dbReference type="GO" id="GO:0019843">
    <property type="term" value="F:rRNA binding"/>
    <property type="evidence" value="ECO:0007669"/>
    <property type="project" value="UniProtKB-UniRule"/>
</dbReference>
<dbReference type="FunFam" id="3.30.230.10:FF:000002">
    <property type="entry name" value="30S ribosomal protein S5"/>
    <property type="match status" value="1"/>
</dbReference>
<dbReference type="STRING" id="1359168.OCHUTO_0908"/>
<evidence type="ECO:0000256" key="9">
    <source>
        <dbReference type="RuleBase" id="RU003823"/>
    </source>
</evidence>
<evidence type="ECO:0000256" key="6">
    <source>
        <dbReference type="ARBA" id="ARBA00023274"/>
    </source>
</evidence>
<dbReference type="Pfam" id="PF00333">
    <property type="entry name" value="Ribosomal_S5"/>
    <property type="match status" value="1"/>
</dbReference>
<dbReference type="PANTHER" id="PTHR48277">
    <property type="entry name" value="MITOCHONDRIAL RIBOSOMAL PROTEIN S5"/>
    <property type="match status" value="1"/>
</dbReference>
<keyword evidence="6 8" id="KW-0687">Ribonucleoprotein</keyword>
<evidence type="ECO:0000256" key="5">
    <source>
        <dbReference type="ARBA" id="ARBA00022980"/>
    </source>
</evidence>
<dbReference type="Gene3D" id="3.30.230.10">
    <property type="match status" value="1"/>
</dbReference>
<comment type="similarity">
    <text evidence="2 8 9">Belongs to the universal ribosomal protein uS5 family.</text>
</comment>
<dbReference type="OrthoDB" id="9809045at2"/>
<keyword evidence="5 8" id="KW-0689">Ribosomal protein</keyword>
<protein>
    <recommendedName>
        <fullName evidence="7 8">Small ribosomal subunit protein uS5</fullName>
    </recommendedName>
</protein>
<evidence type="ECO:0000256" key="2">
    <source>
        <dbReference type="ARBA" id="ARBA00008945"/>
    </source>
</evidence>
<dbReference type="PROSITE" id="PS00585">
    <property type="entry name" value="RIBOSOMAL_S5"/>
    <property type="match status" value="1"/>
</dbReference>
<evidence type="ECO:0000256" key="7">
    <source>
        <dbReference type="ARBA" id="ARBA00035255"/>
    </source>
</evidence>
<comment type="subunit">
    <text evidence="8">Part of the 30S ribosomal subunit. Contacts proteins S4 and S8.</text>
</comment>
<name>A0A0F3MII0_9RICK</name>
<accession>A0A0F3MII0</accession>
<evidence type="ECO:0000313" key="11">
    <source>
        <dbReference type="EMBL" id="KJV55277.1"/>
    </source>
</evidence>
<evidence type="ECO:0000256" key="4">
    <source>
        <dbReference type="ARBA" id="ARBA00022884"/>
    </source>
</evidence>
<organism evidence="11 12">
    <name type="scientific">Orientia chuto str. Dubai</name>
    <dbReference type="NCBI Taxonomy" id="1359168"/>
    <lineage>
        <taxon>Bacteria</taxon>
        <taxon>Pseudomonadati</taxon>
        <taxon>Pseudomonadota</taxon>
        <taxon>Alphaproteobacteria</taxon>
        <taxon>Rickettsiales</taxon>
        <taxon>Rickettsiaceae</taxon>
        <taxon>Rickettsieae</taxon>
        <taxon>Orientia</taxon>
    </lineage>
</organism>
<dbReference type="HAMAP" id="MF_01307_B">
    <property type="entry name" value="Ribosomal_uS5_B"/>
    <property type="match status" value="1"/>
</dbReference>
<comment type="function">
    <text evidence="1 8">Located at the back of the 30S subunit body where it stabilizes the conformation of the head with respect to the body.</text>
</comment>
<feature type="domain" description="S5 DRBM" evidence="10">
    <location>
        <begin position="7"/>
        <end position="70"/>
    </location>
</feature>
<dbReference type="InterPro" id="IPR005324">
    <property type="entry name" value="Ribosomal_uS5_C"/>
</dbReference>
<dbReference type="InterPro" id="IPR020568">
    <property type="entry name" value="Ribosomal_Su5_D2-typ_SF"/>
</dbReference>
<dbReference type="Gene3D" id="3.30.160.20">
    <property type="match status" value="1"/>
</dbReference>
<dbReference type="InterPro" id="IPR005712">
    <property type="entry name" value="Ribosomal_uS5_bac-type"/>
</dbReference>
<dbReference type="GO" id="GO:0005737">
    <property type="term" value="C:cytoplasm"/>
    <property type="evidence" value="ECO:0007669"/>
    <property type="project" value="UniProtKB-ARBA"/>
</dbReference>
<comment type="caution">
    <text evidence="11">The sequence shown here is derived from an EMBL/GenBank/DDBJ whole genome shotgun (WGS) entry which is preliminary data.</text>
</comment>
<reference evidence="11 12" key="1">
    <citation type="submission" date="2015-02" db="EMBL/GenBank/DDBJ databases">
        <title>Genome Sequencing of Rickettsiales.</title>
        <authorList>
            <person name="Daugherty S.C."/>
            <person name="Su Q."/>
            <person name="Abolude K."/>
            <person name="Beier-Sexton M."/>
            <person name="Carlyon J.A."/>
            <person name="Carter R."/>
            <person name="Day N.P."/>
            <person name="Dumler S.J."/>
            <person name="Dyachenko V."/>
            <person name="Godinez A."/>
            <person name="Kurtti T.J."/>
            <person name="Lichay M."/>
            <person name="Mullins K.E."/>
            <person name="Ott S."/>
            <person name="Pappas-Brown V."/>
            <person name="Paris D.H."/>
            <person name="Patel P."/>
            <person name="Richards A.L."/>
            <person name="Sadzewicz L."/>
            <person name="Sears K."/>
            <person name="Seidman D."/>
            <person name="Sengamalay N."/>
            <person name="Stenos J."/>
            <person name="Tallon L.J."/>
            <person name="Vincent G."/>
            <person name="Fraser C.M."/>
            <person name="Munderloh U."/>
            <person name="Dunning-Hotopp J.C."/>
        </authorList>
    </citation>
    <scope>NUCLEOTIDE SEQUENCE [LARGE SCALE GENOMIC DNA]</scope>
    <source>
        <strain evidence="11 12">Fuller</strain>
    </source>
</reference>
<dbReference type="PANTHER" id="PTHR48277:SF1">
    <property type="entry name" value="MITOCHONDRIAL RIBOSOMAL PROTEIN S5"/>
    <property type="match status" value="1"/>
</dbReference>
<dbReference type="InterPro" id="IPR013810">
    <property type="entry name" value="Ribosomal_uS5_N"/>
</dbReference>
<dbReference type="RefSeq" id="WP_045797505.1">
    <property type="nucleotide sequence ID" value="NZ_LANP01000025.1"/>
</dbReference>
<keyword evidence="3 8" id="KW-0699">rRNA-binding</keyword>
<dbReference type="AlphaFoldDB" id="A0A0F3MII0"/>
<comment type="function">
    <text evidence="8">With S4 and S12 plays an important role in translational accuracy.</text>
</comment>
<evidence type="ECO:0000256" key="8">
    <source>
        <dbReference type="HAMAP-Rule" id="MF_01307"/>
    </source>
</evidence>
<evidence type="ECO:0000256" key="3">
    <source>
        <dbReference type="ARBA" id="ARBA00022730"/>
    </source>
</evidence>
<dbReference type="SUPFAM" id="SSF54768">
    <property type="entry name" value="dsRNA-binding domain-like"/>
    <property type="match status" value="1"/>
</dbReference>
<dbReference type="Pfam" id="PF03719">
    <property type="entry name" value="Ribosomal_S5_C"/>
    <property type="match status" value="1"/>
</dbReference>
<dbReference type="NCBIfam" id="TIGR01021">
    <property type="entry name" value="rpsE_bact"/>
    <property type="match status" value="1"/>
</dbReference>
<evidence type="ECO:0000256" key="1">
    <source>
        <dbReference type="ARBA" id="ARBA00003093"/>
    </source>
</evidence>
<dbReference type="GO" id="GO:0003735">
    <property type="term" value="F:structural constituent of ribosome"/>
    <property type="evidence" value="ECO:0007669"/>
    <property type="project" value="UniProtKB-UniRule"/>
</dbReference>
<dbReference type="PATRIC" id="fig|1359168.3.peg.636"/>
<dbReference type="InterPro" id="IPR000851">
    <property type="entry name" value="Ribosomal_uS5"/>
</dbReference>
<keyword evidence="12" id="KW-1185">Reference proteome</keyword>
<dbReference type="GO" id="GO:0015935">
    <property type="term" value="C:small ribosomal subunit"/>
    <property type="evidence" value="ECO:0007669"/>
    <property type="project" value="InterPro"/>
</dbReference>
<sequence>MSKEEIIVEHLVNVNRVTKVVKGGRRFSFSACIVLGNKAGSVGYGHGKANEVSEARFKASQTAKKYMIQVPLCQGRTIYYDVYGKSGAAKVMLRRAKAGTGIIAGGAMRFIFDSLGIQDVVAKSFGSSNPYSMIAATLNALKQLTVPRAIAERRGLKLSELSVTVRKKKIINNNDGI</sequence>
<dbReference type="InterPro" id="IPR018192">
    <property type="entry name" value="Ribosomal_uS5_N_CS"/>
</dbReference>
<gene>
    <name evidence="8 11" type="primary">rpsE</name>
    <name evidence="11" type="ORF">OCHUTO_0908</name>
</gene>
<dbReference type="EMBL" id="LANP01000025">
    <property type="protein sequence ID" value="KJV55277.1"/>
    <property type="molecule type" value="Genomic_DNA"/>
</dbReference>
<comment type="domain">
    <text evidence="8">The N-terminal domain interacts with the head of the 30S subunit; the C-terminal domain interacts with the body and contacts protein S4. The interaction surface between S4 and S5 is involved in control of translational fidelity.</text>
</comment>
<evidence type="ECO:0000313" key="12">
    <source>
        <dbReference type="Proteomes" id="UP000033616"/>
    </source>
</evidence>
<dbReference type="PROSITE" id="PS50881">
    <property type="entry name" value="S5_DSRBD"/>
    <property type="match status" value="1"/>
</dbReference>
<evidence type="ECO:0000259" key="10">
    <source>
        <dbReference type="PROSITE" id="PS50881"/>
    </source>
</evidence>
<dbReference type="Proteomes" id="UP000033616">
    <property type="component" value="Unassembled WGS sequence"/>
</dbReference>
<dbReference type="InterPro" id="IPR014721">
    <property type="entry name" value="Ribsml_uS5_D2-typ_fold_subgr"/>
</dbReference>
<dbReference type="SUPFAM" id="SSF54211">
    <property type="entry name" value="Ribosomal protein S5 domain 2-like"/>
    <property type="match status" value="1"/>
</dbReference>